<keyword evidence="2" id="KW-1185">Reference proteome</keyword>
<dbReference type="Gene3D" id="2.70.170.10">
    <property type="entry name" value="Neurotransmitter-gated ion-channel ligand-binding domain"/>
    <property type="match status" value="1"/>
</dbReference>
<name>A0A7R9LJG4_9ACAR</name>
<dbReference type="EMBL" id="CAJPIZ010027993">
    <property type="protein sequence ID" value="CAG2119364.1"/>
    <property type="molecule type" value="Genomic_DNA"/>
</dbReference>
<reference evidence="1" key="1">
    <citation type="submission" date="2020-11" db="EMBL/GenBank/DDBJ databases">
        <authorList>
            <person name="Tran Van P."/>
        </authorList>
    </citation>
    <scope>NUCLEOTIDE SEQUENCE</scope>
</reference>
<evidence type="ECO:0000313" key="1">
    <source>
        <dbReference type="EMBL" id="CAD7642803.1"/>
    </source>
</evidence>
<accession>A0A7R9LJG4</accession>
<dbReference type="EMBL" id="OC882568">
    <property type="protein sequence ID" value="CAD7642803.1"/>
    <property type="molecule type" value="Genomic_DNA"/>
</dbReference>
<dbReference type="OrthoDB" id="6424542at2759"/>
<organism evidence="1">
    <name type="scientific">Medioppia subpectinata</name>
    <dbReference type="NCBI Taxonomy" id="1979941"/>
    <lineage>
        <taxon>Eukaryota</taxon>
        <taxon>Metazoa</taxon>
        <taxon>Ecdysozoa</taxon>
        <taxon>Arthropoda</taxon>
        <taxon>Chelicerata</taxon>
        <taxon>Arachnida</taxon>
        <taxon>Acari</taxon>
        <taxon>Acariformes</taxon>
        <taxon>Sarcoptiformes</taxon>
        <taxon>Oribatida</taxon>
        <taxon>Brachypylina</taxon>
        <taxon>Oppioidea</taxon>
        <taxon>Oppiidae</taxon>
        <taxon>Medioppia</taxon>
    </lineage>
</organism>
<sequence>MGETLVVYVVLYADDINTIDDKEMDFRLDFYLRHEWNVSQHFCRPYLKKLNEGNIFLNTTEKTAIILKNDFKYFWVPDNISQNSRHKKQIEYKWDVDSTMKDKSALYLNPDLRLLQHSVYVTTGSSDSTSLRVKYSVALATFTFKRQLLNKLSSVYFPSLLVVGLSWLSFWSHDSIGLNPRSCNSVRNVFTFNQRTVR</sequence>
<dbReference type="AlphaFoldDB" id="A0A7R9LJG4"/>
<dbReference type="GO" id="GO:0005230">
    <property type="term" value="F:extracellular ligand-gated monoatomic ion channel activity"/>
    <property type="evidence" value="ECO:0007669"/>
    <property type="project" value="InterPro"/>
</dbReference>
<dbReference type="Proteomes" id="UP000759131">
    <property type="component" value="Unassembled WGS sequence"/>
</dbReference>
<proteinExistence type="predicted"/>
<protein>
    <submittedName>
        <fullName evidence="1">Uncharacterized protein</fullName>
    </submittedName>
</protein>
<evidence type="ECO:0000313" key="2">
    <source>
        <dbReference type="Proteomes" id="UP000759131"/>
    </source>
</evidence>
<gene>
    <name evidence="1" type="ORF">OSB1V03_LOCUS19313</name>
</gene>
<dbReference type="GO" id="GO:0016020">
    <property type="term" value="C:membrane"/>
    <property type="evidence" value="ECO:0007669"/>
    <property type="project" value="InterPro"/>
</dbReference>
<dbReference type="InterPro" id="IPR036734">
    <property type="entry name" value="Neur_chan_lig-bd_sf"/>
</dbReference>